<evidence type="ECO:0000313" key="1">
    <source>
        <dbReference type="EMBL" id="BDP41594.1"/>
    </source>
</evidence>
<dbReference type="Proteomes" id="UP001064971">
    <property type="component" value="Chromosome"/>
</dbReference>
<organism evidence="1 2">
    <name type="scientific">Deinococcus aetherius</name>
    <dbReference type="NCBI Taxonomy" id="200252"/>
    <lineage>
        <taxon>Bacteria</taxon>
        <taxon>Thermotogati</taxon>
        <taxon>Deinococcota</taxon>
        <taxon>Deinococci</taxon>
        <taxon>Deinococcales</taxon>
        <taxon>Deinococcaceae</taxon>
        <taxon>Deinococcus</taxon>
    </lineage>
</organism>
<gene>
    <name evidence="1" type="ORF">DAETH_15630</name>
</gene>
<accession>A0ABM8ACU0</accession>
<name>A0ABM8ACU0_9DEIO</name>
<proteinExistence type="predicted"/>
<reference evidence="1" key="1">
    <citation type="submission" date="2022-07" db="EMBL/GenBank/DDBJ databases">
        <title>Complete Genome Sequence of the Radioresistant Bacterium Deinococcus aetherius ST0316, Isolated from the Air Dust collected in Lower Stratosphere above Japan.</title>
        <authorList>
            <person name="Satoh K."/>
            <person name="Hagiwara K."/>
            <person name="Katsumata K."/>
            <person name="Kubo A."/>
            <person name="Yokobori S."/>
            <person name="Yamagishi A."/>
            <person name="Oono Y."/>
            <person name="Narumi I."/>
        </authorList>
    </citation>
    <scope>NUCLEOTIDE SEQUENCE</scope>
    <source>
        <strain evidence="1">ST0316</strain>
    </source>
</reference>
<dbReference type="EMBL" id="AP026560">
    <property type="protein sequence ID" value="BDP41594.1"/>
    <property type="molecule type" value="Genomic_DNA"/>
</dbReference>
<protein>
    <submittedName>
        <fullName evidence="1">Uncharacterized protein</fullName>
    </submittedName>
</protein>
<keyword evidence="2" id="KW-1185">Reference proteome</keyword>
<evidence type="ECO:0000313" key="2">
    <source>
        <dbReference type="Proteomes" id="UP001064971"/>
    </source>
</evidence>
<sequence>MLTLEGNYHVAPNKRLTILAEFTSLPKGTLETDIEALGEACARNGGQCDVQVNTQHGPMRGTLVEKKPRKFSLRLFEGHLAFLPRA</sequence>
<dbReference type="RefSeq" id="WP_264777349.1">
    <property type="nucleotide sequence ID" value="NZ_AP026560.1"/>
</dbReference>